<sequence>MDLVDLIAEKRFLGQEFLTWLWWKSEERGGVVALPGEGDVVVVFEKHMLLEYGEGDSNESLVCRGLQTELQEARTGLVMGKKLEQARIKLAFNDYEWNFTMAAALMEFRNVKLPKTGGESGNENDPEEREGMVLERIYLFEELIRMVLGLFRIFLHLRVSPEWRDELLKVREWVNRAERA</sequence>
<dbReference type="HOGENOM" id="CLU_105386_0_0_7"/>
<proteinExistence type="predicted"/>
<dbReference type="PATRIC" id="fig|1167006.5.peg.1235"/>
<evidence type="ECO:0000313" key="2">
    <source>
        <dbReference type="Proteomes" id="UP000011721"/>
    </source>
</evidence>
<dbReference type="KEGG" id="dsf:UWK_01111"/>
<dbReference type="Proteomes" id="UP000011721">
    <property type="component" value="Chromosome"/>
</dbReference>
<name>M1ND40_DESSD</name>
<reference evidence="2" key="1">
    <citation type="journal article" date="2013" name="Stand. Genomic Sci.">
        <title>Complete genome sequence of Desulfocapsa sulfexigens, a marine deltaproteobacterium specialized in disproportionating inorganic sulfur compounds.</title>
        <authorList>
            <person name="Finster K.W."/>
            <person name="Kjeldsen K.U."/>
            <person name="Kube M."/>
            <person name="Reinhardt R."/>
            <person name="Mussmann M."/>
            <person name="Amann R."/>
            <person name="Schreiber L."/>
        </authorList>
    </citation>
    <scope>NUCLEOTIDE SEQUENCE [LARGE SCALE GENOMIC DNA]</scope>
    <source>
        <strain evidence="2">DSM 10523 / SB164P1</strain>
    </source>
</reference>
<dbReference type="RefSeq" id="WP_015403373.1">
    <property type="nucleotide sequence ID" value="NC_020304.1"/>
</dbReference>
<evidence type="ECO:0008006" key="3">
    <source>
        <dbReference type="Google" id="ProtNLM"/>
    </source>
</evidence>
<organism evidence="1 2">
    <name type="scientific">Desulfocapsa sulfexigens (strain DSM 10523 / SB164P1)</name>
    <dbReference type="NCBI Taxonomy" id="1167006"/>
    <lineage>
        <taxon>Bacteria</taxon>
        <taxon>Pseudomonadati</taxon>
        <taxon>Thermodesulfobacteriota</taxon>
        <taxon>Desulfobulbia</taxon>
        <taxon>Desulfobulbales</taxon>
        <taxon>Desulfocapsaceae</taxon>
        <taxon>Desulfocapsa</taxon>
    </lineage>
</organism>
<protein>
    <recommendedName>
        <fullName evidence="3">Recombination associated protein RdgC</fullName>
    </recommendedName>
</protein>
<dbReference type="OrthoDB" id="5470789at2"/>
<dbReference type="STRING" id="1167006.UWK_01111"/>
<gene>
    <name evidence="1" type="ordered locus">UWK_01111</name>
</gene>
<evidence type="ECO:0000313" key="1">
    <source>
        <dbReference type="EMBL" id="AGF77679.1"/>
    </source>
</evidence>
<keyword evidence="2" id="KW-1185">Reference proteome</keyword>
<dbReference type="AlphaFoldDB" id="M1ND40"/>
<dbReference type="eggNOG" id="COG2974">
    <property type="taxonomic scope" value="Bacteria"/>
</dbReference>
<dbReference type="EMBL" id="CP003985">
    <property type="protein sequence ID" value="AGF77679.1"/>
    <property type="molecule type" value="Genomic_DNA"/>
</dbReference>
<accession>M1ND40</accession>